<evidence type="ECO:0000256" key="1">
    <source>
        <dbReference type="SAM" id="MobiDB-lite"/>
    </source>
</evidence>
<feature type="region of interest" description="Disordered" evidence="1">
    <location>
        <begin position="1"/>
        <end position="56"/>
    </location>
</feature>
<evidence type="ECO:0000256" key="2">
    <source>
        <dbReference type="SAM" id="Phobius"/>
    </source>
</evidence>
<sequence length="528" mass="61039">MVDMDIELTSVETASQWSQSGIPNGDGEDELSIKEPSLASSQHTLPSNIPDSSSKNLTSSVVAHSVERIAQNEAEDLISLPSAKLEEWLKHGIQILRENRRRTKTPVSDPEYEALENDPEFEHLDQPNAEISSSRGRVSGSQSDGQFRRQYISNSSRQFRNQPWFTTAQGEIVDQFLDRARRNPLHFKETGAESPVNFTIDADELSGFPDDTTYDPLRQYWDTSFDKDYETSFEIAWEKYYKKLYMVDEFSDVARRQWTLTLHKTWLRRRLIAIRASKDSIIVGICSAELLCKYDSRSSDRRVGSVLEFCYDSGVLRRETGSELHDILLLADIIPIFNTYMRHPLLGYPAGRPEEYCMKKWDLFDLEPSSRPLVSHGFGLNHSIKRTWSMLHTVSRDFKRFYRLISTRSEEQTAKIWKDTDSITSSEYAFLDWYHNLSSSKIESAARNKSEIPCNYFGHLEHCVRILREYMDKQKPRGFRQLWMDSRDSFNYYTFWGVIIFGAVSVFLVMASLAFSISQTYASFKALG</sequence>
<proteinExistence type="predicted"/>
<accession>A0A4Z1FIP3</accession>
<feature type="compositionally biased region" description="Low complexity" evidence="1">
    <location>
        <begin position="132"/>
        <end position="145"/>
    </location>
</feature>
<protein>
    <submittedName>
        <fullName evidence="3">Uncharacterized protein</fullName>
    </submittedName>
</protein>
<keyword evidence="2" id="KW-0472">Membrane</keyword>
<feature type="region of interest" description="Disordered" evidence="1">
    <location>
        <begin position="101"/>
        <end position="145"/>
    </location>
</feature>
<feature type="compositionally biased region" description="Polar residues" evidence="1">
    <location>
        <begin position="38"/>
        <end position="56"/>
    </location>
</feature>
<comment type="caution">
    <text evidence="3">The sequence shown here is derived from an EMBL/GenBank/DDBJ whole genome shotgun (WGS) entry which is preliminary data.</text>
</comment>
<keyword evidence="4" id="KW-1185">Reference proteome</keyword>
<keyword evidence="2" id="KW-0812">Transmembrane</keyword>
<feature type="transmembrane region" description="Helical" evidence="2">
    <location>
        <begin position="493"/>
        <end position="515"/>
    </location>
</feature>
<feature type="compositionally biased region" description="Polar residues" evidence="1">
    <location>
        <begin position="10"/>
        <end position="22"/>
    </location>
</feature>
<dbReference type="Proteomes" id="UP000297910">
    <property type="component" value="Unassembled WGS sequence"/>
</dbReference>
<dbReference type="AlphaFoldDB" id="A0A4Z1FIP3"/>
<evidence type="ECO:0000313" key="4">
    <source>
        <dbReference type="Proteomes" id="UP000297910"/>
    </source>
</evidence>
<dbReference type="EMBL" id="PQXI01000105">
    <property type="protein sequence ID" value="TGO24365.1"/>
    <property type="molecule type" value="Genomic_DNA"/>
</dbReference>
<gene>
    <name evidence="3" type="ORF">BPAE_0105g00320</name>
</gene>
<organism evidence="3 4">
    <name type="scientific">Botrytis paeoniae</name>
    <dbReference type="NCBI Taxonomy" id="278948"/>
    <lineage>
        <taxon>Eukaryota</taxon>
        <taxon>Fungi</taxon>
        <taxon>Dikarya</taxon>
        <taxon>Ascomycota</taxon>
        <taxon>Pezizomycotina</taxon>
        <taxon>Leotiomycetes</taxon>
        <taxon>Helotiales</taxon>
        <taxon>Sclerotiniaceae</taxon>
        <taxon>Botrytis</taxon>
    </lineage>
</organism>
<keyword evidence="2" id="KW-1133">Transmembrane helix</keyword>
<feature type="compositionally biased region" description="Acidic residues" evidence="1">
    <location>
        <begin position="110"/>
        <end position="119"/>
    </location>
</feature>
<evidence type="ECO:0000313" key="3">
    <source>
        <dbReference type="EMBL" id="TGO24365.1"/>
    </source>
</evidence>
<reference evidence="3 4" key="1">
    <citation type="submission" date="2017-12" db="EMBL/GenBank/DDBJ databases">
        <title>Comparative genomics of Botrytis spp.</title>
        <authorList>
            <person name="Valero-Jimenez C.A."/>
            <person name="Tapia P."/>
            <person name="Veloso J."/>
            <person name="Silva-Moreno E."/>
            <person name="Staats M."/>
            <person name="Valdes J.H."/>
            <person name="Van Kan J.A.L."/>
        </authorList>
    </citation>
    <scope>NUCLEOTIDE SEQUENCE [LARGE SCALE GENOMIC DNA]</scope>
    <source>
        <strain evidence="3 4">Bp0003</strain>
    </source>
</reference>
<name>A0A4Z1FIP3_9HELO</name>